<proteinExistence type="inferred from homology"/>
<dbReference type="CDD" id="cd06921">
    <property type="entry name" value="ChtBD1_GH19_hevein"/>
    <property type="match status" value="1"/>
</dbReference>
<dbReference type="PROSITE" id="PS00026">
    <property type="entry name" value="CHIT_BIND_I_1"/>
    <property type="match status" value="1"/>
</dbReference>
<evidence type="ECO:0000259" key="9">
    <source>
        <dbReference type="PROSITE" id="PS50941"/>
    </source>
</evidence>
<evidence type="ECO:0000259" key="10">
    <source>
        <dbReference type="PROSITE" id="PS51910"/>
    </source>
</evidence>
<dbReference type="GO" id="GO:0008843">
    <property type="term" value="F:endochitinase activity"/>
    <property type="evidence" value="ECO:0007669"/>
    <property type="project" value="UniProtKB-EC"/>
</dbReference>
<dbReference type="InterPro" id="IPR011583">
    <property type="entry name" value="Chitinase_II/V-like_cat"/>
</dbReference>
<dbReference type="EMBL" id="KV749144">
    <property type="protein sequence ID" value="OCL10883.1"/>
    <property type="molecule type" value="Genomic_DNA"/>
</dbReference>
<dbReference type="InterPro" id="IPR050314">
    <property type="entry name" value="Glycosyl_Hydrlase_18"/>
</dbReference>
<evidence type="ECO:0000256" key="6">
    <source>
        <dbReference type="ARBA" id="ARBA00023180"/>
    </source>
</evidence>
<comment type="caution">
    <text evidence="8">Lacks conserved residue(s) required for the propagation of feature annotation.</text>
</comment>
<gene>
    <name evidence="11" type="ORF">AOQ84DRAFT_396595</name>
</gene>
<dbReference type="SUPFAM" id="SSF57016">
    <property type="entry name" value="Plant lectins/antimicrobial peptides"/>
    <property type="match status" value="1"/>
</dbReference>
<dbReference type="PROSITE" id="PS50941">
    <property type="entry name" value="CHIT_BIND_I_2"/>
    <property type="match status" value="1"/>
</dbReference>
<keyword evidence="6" id="KW-0325">Glycoprotein</keyword>
<dbReference type="Gene3D" id="3.30.60.10">
    <property type="entry name" value="Endochitinase-like"/>
    <property type="match status" value="1"/>
</dbReference>
<dbReference type="PROSITE" id="PS51910">
    <property type="entry name" value="GH18_2"/>
    <property type="match status" value="1"/>
</dbReference>
<keyword evidence="4" id="KW-0732">Signal</keyword>
<feature type="domain" description="GH18" evidence="10">
    <location>
        <begin position="99"/>
        <end position="386"/>
    </location>
</feature>
<sequence length="386" mass="42655">MLISRRLCCRLHSSSGDYTCGPGKPCGNGACCGDSGWCGYGPTYCECGKYASTPGKGCPLNVCCSEFGFCGTTSDFCGKACQSHCTQPKPKVRKSDTQTKVVAYYEGWSSNHACGQMTPEEIPVSQLTHLIFAFGFITPGNYRITNMPDVSPKMFGRVTDLKEKNNNLKVMIALGGWFYTDPGQYQEVFTTMVSSAANRKEYPGADDRGGHNSDGVNFTQLLKEMKVAFGKRYILTFTAPTSYYAEQADWINLMSYDLHGVWDRDNPIGSHVLAHSNLTEIDLALDLFWRNNVDPNKIVLGMGFYGRSFKLSSSSCWKPGCIFSGPGDKGRCTDTPGILSYKEIQDIISSTKSKSYYDKDASVEYLVYGQNNWISYGCLPNPFAKE</sequence>
<feature type="disulfide bond" evidence="8">
    <location>
        <begin position="58"/>
        <end position="70"/>
    </location>
</feature>
<dbReference type="Pfam" id="PF00187">
    <property type="entry name" value="Chitin_bind_1"/>
    <property type="match status" value="1"/>
</dbReference>
<dbReference type="PANTHER" id="PTHR11177">
    <property type="entry name" value="CHITINASE"/>
    <property type="match status" value="1"/>
</dbReference>
<dbReference type="InterPro" id="IPR029070">
    <property type="entry name" value="Chitinase_insertion_sf"/>
</dbReference>
<dbReference type="Gene3D" id="3.10.50.10">
    <property type="match status" value="1"/>
</dbReference>
<dbReference type="InterPro" id="IPR017853">
    <property type="entry name" value="GH"/>
</dbReference>
<dbReference type="EC" id="3.2.1.14" evidence="2"/>
<keyword evidence="5 11" id="KW-0378">Hydrolase</keyword>
<keyword evidence="8" id="KW-1015">Disulfide bond</keyword>
<evidence type="ECO:0000256" key="2">
    <source>
        <dbReference type="ARBA" id="ARBA00012729"/>
    </source>
</evidence>
<keyword evidence="3 8" id="KW-0147">Chitin-binding</keyword>
<dbReference type="SMART" id="SM00270">
    <property type="entry name" value="ChtBD1"/>
    <property type="match status" value="2"/>
</dbReference>
<evidence type="ECO:0000256" key="8">
    <source>
        <dbReference type="PROSITE-ProRule" id="PRU00261"/>
    </source>
</evidence>
<reference evidence="11 12" key="1">
    <citation type="journal article" date="2016" name="Nat. Commun.">
        <title>Ectomycorrhizal ecology is imprinted in the genome of the dominant symbiotic fungus Cenococcum geophilum.</title>
        <authorList>
            <consortium name="DOE Joint Genome Institute"/>
            <person name="Peter M."/>
            <person name="Kohler A."/>
            <person name="Ohm R.A."/>
            <person name="Kuo A."/>
            <person name="Krutzmann J."/>
            <person name="Morin E."/>
            <person name="Arend M."/>
            <person name="Barry K.W."/>
            <person name="Binder M."/>
            <person name="Choi C."/>
            <person name="Clum A."/>
            <person name="Copeland A."/>
            <person name="Grisel N."/>
            <person name="Haridas S."/>
            <person name="Kipfer T."/>
            <person name="LaButti K."/>
            <person name="Lindquist E."/>
            <person name="Lipzen A."/>
            <person name="Maire R."/>
            <person name="Meier B."/>
            <person name="Mihaltcheva S."/>
            <person name="Molinier V."/>
            <person name="Murat C."/>
            <person name="Poggeler S."/>
            <person name="Quandt C.A."/>
            <person name="Sperisen C."/>
            <person name="Tritt A."/>
            <person name="Tisserant E."/>
            <person name="Crous P.W."/>
            <person name="Henrissat B."/>
            <person name="Nehls U."/>
            <person name="Egli S."/>
            <person name="Spatafora J.W."/>
            <person name="Grigoriev I.V."/>
            <person name="Martin F.M."/>
        </authorList>
    </citation>
    <scope>NUCLEOTIDE SEQUENCE [LARGE SCALE GENOMIC DNA]</scope>
    <source>
        <strain evidence="11 12">CBS 207.34</strain>
    </source>
</reference>
<dbReference type="InterPro" id="IPR001223">
    <property type="entry name" value="Glyco_hydro18_cat"/>
</dbReference>
<dbReference type="InterPro" id="IPR001002">
    <property type="entry name" value="Chitin-bd_1"/>
</dbReference>
<dbReference type="SUPFAM" id="SSF54556">
    <property type="entry name" value="Chitinase insertion domain"/>
    <property type="match status" value="1"/>
</dbReference>
<comment type="similarity">
    <text evidence="1">Belongs to the glycosyl hydrolase 18 family. Chitinase class V subfamily.</text>
</comment>
<dbReference type="FunFam" id="3.10.50.10:FF:000003">
    <property type="entry name" value="Class V chitinase CHIT5b"/>
    <property type="match status" value="1"/>
</dbReference>
<feature type="domain" description="Chitin-binding type-1" evidence="9">
    <location>
        <begin position="44"/>
        <end position="87"/>
    </location>
</feature>
<dbReference type="InterPro" id="IPR036861">
    <property type="entry name" value="Endochitinase-like_sf"/>
</dbReference>
<dbReference type="SUPFAM" id="SSF51445">
    <property type="entry name" value="(Trans)glycosidases"/>
    <property type="match status" value="1"/>
</dbReference>
<evidence type="ECO:0000256" key="4">
    <source>
        <dbReference type="ARBA" id="ARBA00022729"/>
    </source>
</evidence>
<dbReference type="Gene3D" id="3.20.20.80">
    <property type="entry name" value="Glycosidases"/>
    <property type="match status" value="2"/>
</dbReference>
<dbReference type="GO" id="GO:0008061">
    <property type="term" value="F:chitin binding"/>
    <property type="evidence" value="ECO:0007669"/>
    <property type="project" value="UniProtKB-UniRule"/>
</dbReference>
<evidence type="ECO:0000256" key="3">
    <source>
        <dbReference type="ARBA" id="ARBA00022669"/>
    </source>
</evidence>
<dbReference type="PANTHER" id="PTHR11177:SF397">
    <property type="entry name" value="CHITINASE"/>
    <property type="match status" value="1"/>
</dbReference>
<dbReference type="AlphaFoldDB" id="A0A8E2F5W6"/>
<dbReference type="Proteomes" id="UP000250140">
    <property type="component" value="Unassembled WGS sequence"/>
</dbReference>
<dbReference type="OrthoDB" id="73875at2759"/>
<feature type="disulfide bond" evidence="8">
    <location>
        <begin position="63"/>
        <end position="77"/>
    </location>
</feature>
<dbReference type="InterPro" id="IPR018371">
    <property type="entry name" value="Chitin-binding_1_CS"/>
</dbReference>
<evidence type="ECO:0000313" key="11">
    <source>
        <dbReference type="EMBL" id="OCL10883.1"/>
    </source>
</evidence>
<protein>
    <recommendedName>
        <fullName evidence="2">chitinase</fullName>
        <ecNumber evidence="2">3.2.1.14</ecNumber>
    </recommendedName>
</protein>
<organism evidence="11 12">
    <name type="scientific">Glonium stellatum</name>
    <dbReference type="NCBI Taxonomy" id="574774"/>
    <lineage>
        <taxon>Eukaryota</taxon>
        <taxon>Fungi</taxon>
        <taxon>Dikarya</taxon>
        <taxon>Ascomycota</taxon>
        <taxon>Pezizomycotina</taxon>
        <taxon>Dothideomycetes</taxon>
        <taxon>Pleosporomycetidae</taxon>
        <taxon>Gloniales</taxon>
        <taxon>Gloniaceae</taxon>
        <taxon>Glonium</taxon>
    </lineage>
</organism>
<dbReference type="Pfam" id="PF00704">
    <property type="entry name" value="Glyco_hydro_18"/>
    <property type="match status" value="1"/>
</dbReference>
<dbReference type="SMART" id="SM00636">
    <property type="entry name" value="Glyco_18"/>
    <property type="match status" value="1"/>
</dbReference>
<evidence type="ECO:0000256" key="5">
    <source>
        <dbReference type="ARBA" id="ARBA00022801"/>
    </source>
</evidence>
<evidence type="ECO:0000256" key="1">
    <source>
        <dbReference type="ARBA" id="ARBA00008682"/>
    </source>
</evidence>
<accession>A0A8E2F5W6</accession>
<keyword evidence="12" id="KW-1185">Reference proteome</keyword>
<name>A0A8E2F5W6_9PEZI</name>
<feature type="disulfide bond" evidence="8">
    <location>
        <begin position="81"/>
        <end position="85"/>
    </location>
</feature>
<dbReference type="GO" id="GO:0005975">
    <property type="term" value="P:carbohydrate metabolic process"/>
    <property type="evidence" value="ECO:0007669"/>
    <property type="project" value="InterPro"/>
</dbReference>
<evidence type="ECO:0000313" key="12">
    <source>
        <dbReference type="Proteomes" id="UP000250140"/>
    </source>
</evidence>
<evidence type="ECO:0000256" key="7">
    <source>
        <dbReference type="ARBA" id="ARBA00023295"/>
    </source>
</evidence>
<keyword evidence="7" id="KW-0326">Glycosidase</keyword>